<feature type="signal peptide" evidence="1">
    <location>
        <begin position="1"/>
        <end position="22"/>
    </location>
</feature>
<dbReference type="AlphaFoldDB" id="A0A9P1IP48"/>
<evidence type="ECO:0000256" key="1">
    <source>
        <dbReference type="SAM" id="SignalP"/>
    </source>
</evidence>
<protein>
    <submittedName>
        <fullName evidence="2">Uncharacterized protein</fullName>
    </submittedName>
</protein>
<dbReference type="EMBL" id="CANHGI010000004">
    <property type="protein sequence ID" value="CAI5449373.1"/>
    <property type="molecule type" value="Genomic_DNA"/>
</dbReference>
<keyword evidence="1" id="KW-0732">Signal</keyword>
<reference evidence="2" key="1">
    <citation type="submission" date="2022-11" db="EMBL/GenBank/DDBJ databases">
        <authorList>
            <person name="Kikuchi T."/>
        </authorList>
    </citation>
    <scope>NUCLEOTIDE SEQUENCE</scope>
    <source>
        <strain evidence="2">PS1010</strain>
    </source>
</reference>
<proteinExistence type="predicted"/>
<accession>A0A9P1IP48</accession>
<name>A0A9P1IP48_9PELO</name>
<evidence type="ECO:0000313" key="2">
    <source>
        <dbReference type="EMBL" id="CAI5449373.1"/>
    </source>
</evidence>
<gene>
    <name evidence="2" type="ORF">CAMP_LOCUS12010</name>
</gene>
<keyword evidence="3" id="KW-1185">Reference proteome</keyword>
<sequence length="242" mass="28849">MNCVTFFLLFLITILKFGNSHGFSKRKSSFQNRYSDFVPPDVPCELPAVTYRLPEEIREKILDIWKDHEQKKNCWIEMMKSRHILLSMSAKQRSEILKPTKECQVPSVVNALPTMVRRKISDIWTRNTLLKSQTKKECWEQQRKTRLLLLNLPEHLKNRFTPSPFDCALPHFFPRLEAELQEKLKDIWKSWKHGDQCLEQIDEQIKILEANDISLQSFQMPPAAWFKKREILRKLKRRENIA</sequence>
<comment type="caution">
    <text evidence="2">The sequence shown here is derived from an EMBL/GenBank/DDBJ whole genome shotgun (WGS) entry which is preliminary data.</text>
</comment>
<evidence type="ECO:0000313" key="3">
    <source>
        <dbReference type="Proteomes" id="UP001152747"/>
    </source>
</evidence>
<dbReference type="Proteomes" id="UP001152747">
    <property type="component" value="Unassembled WGS sequence"/>
</dbReference>
<dbReference type="OrthoDB" id="5796826at2759"/>
<organism evidence="2 3">
    <name type="scientific">Caenorhabditis angaria</name>
    <dbReference type="NCBI Taxonomy" id="860376"/>
    <lineage>
        <taxon>Eukaryota</taxon>
        <taxon>Metazoa</taxon>
        <taxon>Ecdysozoa</taxon>
        <taxon>Nematoda</taxon>
        <taxon>Chromadorea</taxon>
        <taxon>Rhabditida</taxon>
        <taxon>Rhabditina</taxon>
        <taxon>Rhabditomorpha</taxon>
        <taxon>Rhabditoidea</taxon>
        <taxon>Rhabditidae</taxon>
        <taxon>Peloderinae</taxon>
        <taxon>Caenorhabditis</taxon>
    </lineage>
</organism>
<feature type="chain" id="PRO_5040494382" evidence="1">
    <location>
        <begin position="23"/>
        <end position="242"/>
    </location>
</feature>